<protein>
    <submittedName>
        <fullName evidence="3">C6 domain-containing protein</fullName>
    </submittedName>
</protein>
<reference evidence="2" key="1">
    <citation type="submission" date="2012-09" db="EMBL/GenBank/DDBJ databases">
        <authorList>
            <person name="Martin A.A."/>
        </authorList>
    </citation>
    <scope>NUCLEOTIDE SEQUENCE</scope>
</reference>
<dbReference type="Proteomes" id="UP000035642">
    <property type="component" value="Unassembled WGS sequence"/>
</dbReference>
<evidence type="ECO:0000313" key="3">
    <source>
        <dbReference type="WBParaSite" id="ACAC_0000643501-mRNA-1"/>
    </source>
</evidence>
<evidence type="ECO:0000256" key="1">
    <source>
        <dbReference type="SAM" id="SignalP"/>
    </source>
</evidence>
<organism evidence="2 3">
    <name type="scientific">Angiostrongylus cantonensis</name>
    <name type="common">Rat lungworm</name>
    <dbReference type="NCBI Taxonomy" id="6313"/>
    <lineage>
        <taxon>Eukaryota</taxon>
        <taxon>Metazoa</taxon>
        <taxon>Ecdysozoa</taxon>
        <taxon>Nematoda</taxon>
        <taxon>Chromadorea</taxon>
        <taxon>Rhabditida</taxon>
        <taxon>Rhabditina</taxon>
        <taxon>Rhabditomorpha</taxon>
        <taxon>Strongyloidea</taxon>
        <taxon>Metastrongylidae</taxon>
        <taxon>Angiostrongylus</taxon>
    </lineage>
</organism>
<feature type="chain" id="PRO_5012475242" evidence="1">
    <location>
        <begin position="16"/>
        <end position="165"/>
    </location>
</feature>
<dbReference type="AlphaFoldDB" id="A0A0K0D8P0"/>
<dbReference type="WBParaSite" id="ACAC_0000643501-mRNA-1">
    <property type="protein sequence ID" value="ACAC_0000643501-mRNA-1"/>
    <property type="gene ID" value="ACAC_0000643501"/>
</dbReference>
<evidence type="ECO:0000313" key="2">
    <source>
        <dbReference type="Proteomes" id="UP000035642"/>
    </source>
</evidence>
<reference evidence="3" key="2">
    <citation type="submission" date="2017-02" db="UniProtKB">
        <authorList>
            <consortium name="WormBaseParasite"/>
        </authorList>
    </citation>
    <scope>IDENTIFICATION</scope>
</reference>
<feature type="signal peptide" evidence="1">
    <location>
        <begin position="1"/>
        <end position="15"/>
    </location>
</feature>
<name>A0A0K0D8P0_ANGCA</name>
<keyword evidence="2" id="KW-1185">Reference proteome</keyword>
<sequence length="165" mass="18587">MFIAALAVLVCTIYAQYPPPPPYPPKLIPPYDGNSRASMCPSSSSSSYYLKPPYEPTYYPEYFPVYVPVEEYCDYCPRVTWSCKDSEECFKPTIEYLESHCKAVVSCDSFSGNVLLVANKEDILGEGIRITKLIQCQHGKWTARDVYGDYVKFSGLSCLSNVPVK</sequence>
<keyword evidence="1" id="KW-0732">Signal</keyword>
<proteinExistence type="predicted"/>
<dbReference type="STRING" id="6313.A0A0K0D8P0"/>
<accession>A0A0K0D8P0</accession>